<evidence type="ECO:0000259" key="10">
    <source>
        <dbReference type="Pfam" id="PF21082"/>
    </source>
</evidence>
<dbReference type="RefSeq" id="WP_139198392.1">
    <property type="nucleotide sequence ID" value="NZ_FOAD01000006.1"/>
</dbReference>
<dbReference type="Gene3D" id="3.30.70.100">
    <property type="match status" value="1"/>
</dbReference>
<proteinExistence type="inferred from homology"/>
<dbReference type="PANTHER" id="PTHR30221">
    <property type="entry name" value="SMALL-CONDUCTANCE MECHANOSENSITIVE CHANNEL"/>
    <property type="match status" value="1"/>
</dbReference>
<keyword evidence="3" id="KW-1003">Cell membrane</keyword>
<dbReference type="Pfam" id="PF21082">
    <property type="entry name" value="MS_channel_3rd"/>
    <property type="match status" value="1"/>
</dbReference>
<feature type="region of interest" description="Disordered" evidence="7">
    <location>
        <begin position="355"/>
        <end position="418"/>
    </location>
</feature>
<evidence type="ECO:0000256" key="2">
    <source>
        <dbReference type="ARBA" id="ARBA00008017"/>
    </source>
</evidence>
<evidence type="ECO:0000313" key="12">
    <source>
        <dbReference type="Proteomes" id="UP000183894"/>
    </source>
</evidence>
<evidence type="ECO:0000256" key="6">
    <source>
        <dbReference type="ARBA" id="ARBA00023136"/>
    </source>
</evidence>
<sequence length="418" mass="45326">MLTSLFAAWSTVFVSSLLQGETPLATILSSFEARAAASVVLTITVAVIWRLLARLHDRDIDAISSPVWHLGVTLLRLVVAIGGGSLLVVIWPTSAEFSTISEQYGLGTETLARLALSMILAVGAYVLTTVIGRFIREIASTRPEISDHQREIIYRLTQVTTYLVALVGILGVWNANLGGILVGAGFLGIVVGMAARQTLGALLAGFVLMFSRPFEIGDWVEVGNHEGIVTEITVVNTRIQTFDGEYVMIPNDVVSSESLVNRSRKGRLRLDVEVGVDYGTDLERAATVAQEAVENLDEVLSVPKPQVVAKRFADSAVVLGVRPWIDRPSARRKWRAQTAVISTIHEEFQSEGITIPFPQRELSSRERTGPVRLTEPAESPAERNGQQSDGQNADGQKADGQKADTSAEQADANPEDSR</sequence>
<organism evidence="11 12">
    <name type="scientific">Haloferax larsenii</name>
    <dbReference type="NCBI Taxonomy" id="302484"/>
    <lineage>
        <taxon>Archaea</taxon>
        <taxon>Methanobacteriati</taxon>
        <taxon>Methanobacteriota</taxon>
        <taxon>Stenosarchaea group</taxon>
        <taxon>Halobacteria</taxon>
        <taxon>Halobacteriales</taxon>
        <taxon>Haloferacaceae</taxon>
        <taxon>Haloferax</taxon>
    </lineage>
</organism>
<dbReference type="SUPFAM" id="SSF50182">
    <property type="entry name" value="Sm-like ribonucleoproteins"/>
    <property type="match status" value="1"/>
</dbReference>
<keyword evidence="4 8" id="KW-0812">Transmembrane</keyword>
<evidence type="ECO:0000256" key="3">
    <source>
        <dbReference type="ARBA" id="ARBA00022475"/>
    </source>
</evidence>
<feature type="transmembrane region" description="Helical" evidence="8">
    <location>
        <begin position="67"/>
        <end position="91"/>
    </location>
</feature>
<dbReference type="Pfam" id="PF00924">
    <property type="entry name" value="MS_channel_2nd"/>
    <property type="match status" value="1"/>
</dbReference>
<evidence type="ECO:0000313" key="11">
    <source>
        <dbReference type="EMBL" id="SEL63665.1"/>
    </source>
</evidence>
<evidence type="ECO:0000256" key="1">
    <source>
        <dbReference type="ARBA" id="ARBA00004651"/>
    </source>
</evidence>
<comment type="subcellular location">
    <subcellularLocation>
        <location evidence="1">Cell membrane</location>
        <topology evidence="1">Multi-pass membrane protein</topology>
    </subcellularLocation>
</comment>
<dbReference type="InterPro" id="IPR049278">
    <property type="entry name" value="MS_channel_C"/>
</dbReference>
<reference evidence="11 12" key="1">
    <citation type="submission" date="2016-10" db="EMBL/GenBank/DDBJ databases">
        <authorList>
            <person name="de Groot N.N."/>
        </authorList>
    </citation>
    <scope>NUCLEOTIDE SEQUENCE [LARGE SCALE GENOMIC DNA]</scope>
    <source>
        <strain evidence="11 12">CDM_5</strain>
    </source>
</reference>
<dbReference type="InterPro" id="IPR006685">
    <property type="entry name" value="MscS_channel_2nd"/>
</dbReference>
<feature type="domain" description="Mechanosensitive ion channel MscS" evidence="9">
    <location>
        <begin position="201"/>
        <end position="264"/>
    </location>
</feature>
<feature type="transmembrane region" description="Helical" evidence="8">
    <location>
        <begin position="36"/>
        <end position="55"/>
    </location>
</feature>
<dbReference type="SUPFAM" id="SSF82689">
    <property type="entry name" value="Mechanosensitive channel protein MscS (YggB), C-terminal domain"/>
    <property type="match status" value="1"/>
</dbReference>
<keyword evidence="6 8" id="KW-0472">Membrane</keyword>
<evidence type="ECO:0000256" key="7">
    <source>
        <dbReference type="SAM" id="MobiDB-lite"/>
    </source>
</evidence>
<evidence type="ECO:0000259" key="9">
    <source>
        <dbReference type="Pfam" id="PF00924"/>
    </source>
</evidence>
<dbReference type="OrthoDB" id="31543at2157"/>
<evidence type="ECO:0000256" key="4">
    <source>
        <dbReference type="ARBA" id="ARBA00022692"/>
    </source>
</evidence>
<dbReference type="Gene3D" id="2.30.30.60">
    <property type="match status" value="1"/>
</dbReference>
<dbReference type="Gene3D" id="1.10.287.1260">
    <property type="match status" value="1"/>
</dbReference>
<dbReference type="PROSITE" id="PS01246">
    <property type="entry name" value="UPF0003"/>
    <property type="match status" value="1"/>
</dbReference>
<dbReference type="InterPro" id="IPR011066">
    <property type="entry name" value="MscS_channel_C_sf"/>
</dbReference>
<dbReference type="Proteomes" id="UP000183894">
    <property type="component" value="Unassembled WGS sequence"/>
</dbReference>
<feature type="compositionally biased region" description="Polar residues" evidence="7">
    <location>
        <begin position="384"/>
        <end position="394"/>
    </location>
</feature>
<gene>
    <name evidence="11" type="ORF">SAMN04488691_106168</name>
</gene>
<dbReference type="GO" id="GO:0005886">
    <property type="term" value="C:plasma membrane"/>
    <property type="evidence" value="ECO:0007669"/>
    <property type="project" value="UniProtKB-SubCell"/>
</dbReference>
<comment type="similarity">
    <text evidence="2">Belongs to the MscS (TC 1.A.23) family.</text>
</comment>
<evidence type="ECO:0000256" key="5">
    <source>
        <dbReference type="ARBA" id="ARBA00022989"/>
    </source>
</evidence>
<name>A0A1H7RU19_HALLR</name>
<feature type="transmembrane region" description="Helical" evidence="8">
    <location>
        <begin position="152"/>
        <end position="173"/>
    </location>
</feature>
<accession>A0A1H7RU19</accession>
<dbReference type="InterPro" id="IPR006686">
    <property type="entry name" value="MscS_channel_CS"/>
</dbReference>
<dbReference type="InterPro" id="IPR011014">
    <property type="entry name" value="MscS_channel_TM-2"/>
</dbReference>
<dbReference type="InterPro" id="IPR023408">
    <property type="entry name" value="MscS_beta-dom_sf"/>
</dbReference>
<feature type="domain" description="Mechanosensitive ion channel MscS C-terminal" evidence="10">
    <location>
        <begin position="271"/>
        <end position="355"/>
    </location>
</feature>
<dbReference type="EMBL" id="FOAD01000006">
    <property type="protein sequence ID" value="SEL63665.1"/>
    <property type="molecule type" value="Genomic_DNA"/>
</dbReference>
<dbReference type="PANTHER" id="PTHR30221:SF20">
    <property type="entry name" value="SMALL-CONDUCTANCE MECHANOSENSITIVE CHANNEL"/>
    <property type="match status" value="1"/>
</dbReference>
<dbReference type="GO" id="GO:0008381">
    <property type="term" value="F:mechanosensitive monoatomic ion channel activity"/>
    <property type="evidence" value="ECO:0007669"/>
    <property type="project" value="InterPro"/>
</dbReference>
<feature type="transmembrane region" description="Helical" evidence="8">
    <location>
        <begin position="111"/>
        <end position="131"/>
    </location>
</feature>
<dbReference type="SUPFAM" id="SSF82861">
    <property type="entry name" value="Mechanosensitive channel protein MscS (YggB), transmembrane region"/>
    <property type="match status" value="1"/>
</dbReference>
<keyword evidence="5 8" id="KW-1133">Transmembrane helix</keyword>
<protein>
    <submittedName>
        <fullName evidence="11">Mechanosensitive ion channel</fullName>
    </submittedName>
</protein>
<dbReference type="InterPro" id="IPR010920">
    <property type="entry name" value="LSM_dom_sf"/>
</dbReference>
<dbReference type="InterPro" id="IPR045275">
    <property type="entry name" value="MscS_archaea/bacteria_type"/>
</dbReference>
<dbReference type="AlphaFoldDB" id="A0A1H7RU19"/>
<evidence type="ECO:0000256" key="8">
    <source>
        <dbReference type="SAM" id="Phobius"/>
    </source>
</evidence>